<dbReference type="InterPro" id="IPR009030">
    <property type="entry name" value="Growth_fac_rcpt_cys_sf"/>
</dbReference>
<dbReference type="Proteomes" id="UP001054945">
    <property type="component" value="Unassembled WGS sequence"/>
</dbReference>
<dbReference type="SUPFAM" id="SSF57184">
    <property type="entry name" value="Growth factor receptor domain"/>
    <property type="match status" value="1"/>
</dbReference>
<evidence type="ECO:0008006" key="4">
    <source>
        <dbReference type="Google" id="ProtNLM"/>
    </source>
</evidence>
<evidence type="ECO:0000313" key="3">
    <source>
        <dbReference type="Proteomes" id="UP001054945"/>
    </source>
</evidence>
<organism evidence="2 3">
    <name type="scientific">Caerostris extrusa</name>
    <name type="common">Bark spider</name>
    <name type="synonym">Caerostris bankana</name>
    <dbReference type="NCBI Taxonomy" id="172846"/>
    <lineage>
        <taxon>Eukaryota</taxon>
        <taxon>Metazoa</taxon>
        <taxon>Ecdysozoa</taxon>
        <taxon>Arthropoda</taxon>
        <taxon>Chelicerata</taxon>
        <taxon>Arachnida</taxon>
        <taxon>Araneae</taxon>
        <taxon>Araneomorphae</taxon>
        <taxon>Entelegynae</taxon>
        <taxon>Araneoidea</taxon>
        <taxon>Araneidae</taxon>
        <taxon>Caerostris</taxon>
    </lineage>
</organism>
<reference evidence="2 3" key="1">
    <citation type="submission" date="2021-06" db="EMBL/GenBank/DDBJ databases">
        <title>Caerostris extrusa draft genome.</title>
        <authorList>
            <person name="Kono N."/>
            <person name="Arakawa K."/>
        </authorList>
    </citation>
    <scope>NUCLEOTIDE SEQUENCE [LARGE SCALE GENOMIC DNA]</scope>
</reference>
<keyword evidence="3" id="KW-1185">Reference proteome</keyword>
<comment type="caution">
    <text evidence="2">The sequence shown here is derived from an EMBL/GenBank/DDBJ whole genome shotgun (WGS) entry which is preliminary data.</text>
</comment>
<feature type="signal peptide" evidence="1">
    <location>
        <begin position="1"/>
        <end position="23"/>
    </location>
</feature>
<protein>
    <recommendedName>
        <fullName evidence="4">IGFBP N-terminal domain-containing protein</fullName>
    </recommendedName>
</protein>
<evidence type="ECO:0000313" key="2">
    <source>
        <dbReference type="EMBL" id="GIY82294.1"/>
    </source>
</evidence>
<dbReference type="AlphaFoldDB" id="A0AAV4WKI8"/>
<evidence type="ECO:0000256" key="1">
    <source>
        <dbReference type="SAM" id="SignalP"/>
    </source>
</evidence>
<name>A0AAV4WKI8_CAEEX</name>
<keyword evidence="1" id="KW-0732">Signal</keyword>
<proteinExistence type="predicted"/>
<gene>
    <name evidence="2" type="ORF">CEXT_319051</name>
</gene>
<sequence>MKNLVLVLTFVTLLGVFFVNVESTSPVQCPEKCYSCEPVDCQCGTYKDQCDCCDRCKKCKSESCSVLAGELCEEGYSCGDPDQGYLAFVNGANTCIPEKKRSKE</sequence>
<dbReference type="EMBL" id="BPLR01016232">
    <property type="protein sequence ID" value="GIY82294.1"/>
    <property type="molecule type" value="Genomic_DNA"/>
</dbReference>
<accession>A0AAV4WKI8</accession>
<feature type="chain" id="PRO_5043853782" description="IGFBP N-terminal domain-containing protein" evidence="1">
    <location>
        <begin position="24"/>
        <end position="104"/>
    </location>
</feature>